<dbReference type="InterPro" id="IPR047715">
    <property type="entry name" value="EboA_dom"/>
</dbReference>
<dbReference type="Proteomes" id="UP001589710">
    <property type="component" value="Unassembled WGS sequence"/>
</dbReference>
<accession>A0ABV5REU7</accession>
<dbReference type="NCBIfam" id="NF035938">
    <property type="entry name" value="EboA_domain"/>
    <property type="match status" value="1"/>
</dbReference>
<sequence length="224" mass="24120">MTLSDTTTSTGAVHDERTVRALLGALDAALDADRRERLAQDTVAVAADPAALDSRFPSAGRVYGRLPLPDRALPDRAGWTVEDAVRAALLLAVAPDRTVTETAARYAQGDAAERRGVLLSLPYLPLGGAAASLTDDALRSNDTRLIIAALGPYARAHLDQHRWRHAVLKCLFTEIPLSVVAGLHERKDVELARMAQAFADERRAAGRPVPADLVLLVPDRGRDR</sequence>
<keyword evidence="2" id="KW-1185">Reference proteome</keyword>
<reference evidence="1 2" key="1">
    <citation type="submission" date="2024-09" db="EMBL/GenBank/DDBJ databases">
        <authorList>
            <person name="Sun Q."/>
            <person name="Mori K."/>
        </authorList>
    </citation>
    <scope>NUCLEOTIDE SEQUENCE [LARGE SCALE GENOMIC DNA]</scope>
    <source>
        <strain evidence="1 2">JCM 3331</strain>
    </source>
</reference>
<evidence type="ECO:0000313" key="1">
    <source>
        <dbReference type="EMBL" id="MFB9575611.1"/>
    </source>
</evidence>
<dbReference type="RefSeq" id="WP_345514190.1">
    <property type="nucleotide sequence ID" value="NZ_BAAAXD010000027.1"/>
</dbReference>
<protein>
    <submittedName>
        <fullName evidence="1">EboA domain-containing protein</fullName>
    </submittedName>
</protein>
<proteinExistence type="predicted"/>
<organism evidence="1 2">
    <name type="scientific">Streptomyces yanii</name>
    <dbReference type="NCBI Taxonomy" id="78510"/>
    <lineage>
        <taxon>Bacteria</taxon>
        <taxon>Bacillati</taxon>
        <taxon>Actinomycetota</taxon>
        <taxon>Actinomycetes</taxon>
        <taxon>Kitasatosporales</taxon>
        <taxon>Streptomycetaceae</taxon>
        <taxon>Streptomyces</taxon>
    </lineage>
</organism>
<comment type="caution">
    <text evidence="1">The sequence shown here is derived from an EMBL/GenBank/DDBJ whole genome shotgun (WGS) entry which is preliminary data.</text>
</comment>
<evidence type="ECO:0000313" key="2">
    <source>
        <dbReference type="Proteomes" id="UP001589710"/>
    </source>
</evidence>
<gene>
    <name evidence="1" type="ORF">ACFFTL_25870</name>
</gene>
<dbReference type="EMBL" id="JBHMCG010000115">
    <property type="protein sequence ID" value="MFB9575611.1"/>
    <property type="molecule type" value="Genomic_DNA"/>
</dbReference>
<name>A0ABV5REU7_9ACTN</name>